<dbReference type="EnsemblPlants" id="AET3Gv21133700.6">
    <property type="protein sequence ID" value="AET3Gv21133700.6"/>
    <property type="gene ID" value="AET3Gv21133700"/>
</dbReference>
<keyword evidence="2" id="KW-1185">Reference proteome</keyword>
<reference evidence="2" key="1">
    <citation type="journal article" date="2014" name="Science">
        <title>Ancient hybridizations among the ancestral genomes of bread wheat.</title>
        <authorList>
            <consortium name="International Wheat Genome Sequencing Consortium,"/>
            <person name="Marcussen T."/>
            <person name="Sandve S.R."/>
            <person name="Heier L."/>
            <person name="Spannagl M."/>
            <person name="Pfeifer M."/>
            <person name="Jakobsen K.S."/>
            <person name="Wulff B.B."/>
            <person name="Steuernagel B."/>
            <person name="Mayer K.F."/>
            <person name="Olsen O.A."/>
        </authorList>
    </citation>
    <scope>NUCLEOTIDE SEQUENCE [LARGE SCALE GENOMIC DNA]</scope>
    <source>
        <strain evidence="2">cv. AL8/78</strain>
    </source>
</reference>
<name>A0A453GN64_AEGTS</name>
<dbReference type="Gramene" id="AET3Gv21133700.3">
    <property type="protein sequence ID" value="AET3Gv21133700.3"/>
    <property type="gene ID" value="AET3Gv21133700"/>
</dbReference>
<dbReference type="AlphaFoldDB" id="A0A453GN64"/>
<accession>A0A453GN64</accession>
<reference evidence="1" key="5">
    <citation type="journal article" date="2021" name="G3 (Bethesda)">
        <title>Aegilops tauschii genome assembly Aet v5.0 features greater sequence contiguity and improved annotation.</title>
        <authorList>
            <person name="Wang L."/>
            <person name="Zhu T."/>
            <person name="Rodriguez J.C."/>
            <person name="Deal K.R."/>
            <person name="Dubcovsky J."/>
            <person name="McGuire P.E."/>
            <person name="Lux T."/>
            <person name="Spannagl M."/>
            <person name="Mayer K.F.X."/>
            <person name="Baldrich P."/>
            <person name="Meyers B.C."/>
            <person name="Huo N."/>
            <person name="Gu Y.Q."/>
            <person name="Zhou H."/>
            <person name="Devos K.M."/>
            <person name="Bennetzen J.L."/>
            <person name="Unver T."/>
            <person name="Budak H."/>
            <person name="Gulick P.J."/>
            <person name="Galiba G."/>
            <person name="Kalapos B."/>
            <person name="Nelson D.R."/>
            <person name="Li P."/>
            <person name="You F.M."/>
            <person name="Luo M.C."/>
            <person name="Dvorak J."/>
        </authorList>
    </citation>
    <scope>NUCLEOTIDE SEQUENCE [LARGE SCALE GENOMIC DNA]</scope>
    <source>
        <strain evidence="1">cv. AL8/78</strain>
    </source>
</reference>
<reference evidence="1" key="3">
    <citation type="journal article" date="2017" name="Nature">
        <title>Genome sequence of the progenitor of the wheat D genome Aegilops tauschii.</title>
        <authorList>
            <person name="Luo M.C."/>
            <person name="Gu Y.Q."/>
            <person name="Puiu D."/>
            <person name="Wang H."/>
            <person name="Twardziok S.O."/>
            <person name="Deal K.R."/>
            <person name="Huo N."/>
            <person name="Zhu T."/>
            <person name="Wang L."/>
            <person name="Wang Y."/>
            <person name="McGuire P.E."/>
            <person name="Liu S."/>
            <person name="Long H."/>
            <person name="Ramasamy R.K."/>
            <person name="Rodriguez J.C."/>
            <person name="Van S.L."/>
            <person name="Yuan L."/>
            <person name="Wang Z."/>
            <person name="Xia Z."/>
            <person name="Xiao L."/>
            <person name="Anderson O.D."/>
            <person name="Ouyang S."/>
            <person name="Liang Y."/>
            <person name="Zimin A.V."/>
            <person name="Pertea G."/>
            <person name="Qi P."/>
            <person name="Bennetzen J.L."/>
            <person name="Dai X."/>
            <person name="Dawson M.W."/>
            <person name="Muller H.G."/>
            <person name="Kugler K."/>
            <person name="Rivarola-Duarte L."/>
            <person name="Spannagl M."/>
            <person name="Mayer K.F.X."/>
            <person name="Lu F.H."/>
            <person name="Bevan M.W."/>
            <person name="Leroy P."/>
            <person name="Li P."/>
            <person name="You F.M."/>
            <person name="Sun Q."/>
            <person name="Liu Z."/>
            <person name="Lyons E."/>
            <person name="Wicker T."/>
            <person name="Salzberg S.L."/>
            <person name="Devos K.M."/>
            <person name="Dvorak J."/>
        </authorList>
    </citation>
    <scope>NUCLEOTIDE SEQUENCE [LARGE SCALE GENOMIC DNA]</scope>
    <source>
        <strain evidence="1">cv. AL8/78</strain>
    </source>
</reference>
<reference evidence="1" key="4">
    <citation type="submission" date="2019-03" db="UniProtKB">
        <authorList>
            <consortium name="EnsemblPlants"/>
        </authorList>
    </citation>
    <scope>IDENTIFICATION</scope>
</reference>
<sequence>MHVATHWNDYDKSPLKHVIPHAIKDIALNFEMEKDDKVGNDVCTKVIQKGSTTTLQAKEEILQWLYCSGSIIK</sequence>
<dbReference type="Gramene" id="AET3Gv21133700.2">
    <property type="protein sequence ID" value="AET3Gv21133700.2"/>
    <property type="gene ID" value="AET3Gv21133700"/>
</dbReference>
<reference evidence="2" key="2">
    <citation type="journal article" date="2017" name="Nat. Plants">
        <title>The Aegilops tauschii genome reveals multiple impacts of transposons.</title>
        <authorList>
            <person name="Zhao G."/>
            <person name="Zou C."/>
            <person name="Li K."/>
            <person name="Wang K."/>
            <person name="Li T."/>
            <person name="Gao L."/>
            <person name="Zhang X."/>
            <person name="Wang H."/>
            <person name="Yang Z."/>
            <person name="Liu X."/>
            <person name="Jiang W."/>
            <person name="Mao L."/>
            <person name="Kong X."/>
            <person name="Jiao Y."/>
            <person name="Jia J."/>
        </authorList>
    </citation>
    <scope>NUCLEOTIDE SEQUENCE [LARGE SCALE GENOMIC DNA]</scope>
    <source>
        <strain evidence="2">cv. AL8/78</strain>
    </source>
</reference>
<protein>
    <submittedName>
        <fullName evidence="1">Uncharacterized protein</fullName>
    </submittedName>
</protein>
<organism evidence="1 2">
    <name type="scientific">Aegilops tauschii subsp. strangulata</name>
    <name type="common">Goatgrass</name>
    <dbReference type="NCBI Taxonomy" id="200361"/>
    <lineage>
        <taxon>Eukaryota</taxon>
        <taxon>Viridiplantae</taxon>
        <taxon>Streptophyta</taxon>
        <taxon>Embryophyta</taxon>
        <taxon>Tracheophyta</taxon>
        <taxon>Spermatophyta</taxon>
        <taxon>Magnoliopsida</taxon>
        <taxon>Liliopsida</taxon>
        <taxon>Poales</taxon>
        <taxon>Poaceae</taxon>
        <taxon>BOP clade</taxon>
        <taxon>Pooideae</taxon>
        <taxon>Triticodae</taxon>
        <taxon>Triticeae</taxon>
        <taxon>Triticinae</taxon>
        <taxon>Aegilops</taxon>
    </lineage>
</organism>
<dbReference type="EnsemblPlants" id="AET3Gv21133700.1">
    <property type="protein sequence ID" value="AET3Gv21133700.1"/>
    <property type="gene ID" value="AET3Gv21133700"/>
</dbReference>
<dbReference type="EnsemblPlants" id="AET3Gv21133700.2">
    <property type="protein sequence ID" value="AET3Gv21133700.2"/>
    <property type="gene ID" value="AET3Gv21133700"/>
</dbReference>
<dbReference type="Gramene" id="AET3Gv21133700.1">
    <property type="protein sequence ID" value="AET3Gv21133700.1"/>
    <property type="gene ID" value="AET3Gv21133700"/>
</dbReference>
<dbReference type="Gramene" id="AET3Gv21133700.6">
    <property type="protein sequence ID" value="AET3Gv21133700.6"/>
    <property type="gene ID" value="AET3Gv21133700"/>
</dbReference>
<proteinExistence type="predicted"/>
<dbReference type="Gramene" id="AET3Gv21133700.4">
    <property type="protein sequence ID" value="AET3Gv21133700.4"/>
    <property type="gene ID" value="AET3Gv21133700"/>
</dbReference>
<evidence type="ECO:0000313" key="2">
    <source>
        <dbReference type="Proteomes" id="UP000015105"/>
    </source>
</evidence>
<dbReference type="EnsemblPlants" id="AET3Gv21133700.3">
    <property type="protein sequence ID" value="AET3Gv21133700.3"/>
    <property type="gene ID" value="AET3Gv21133700"/>
</dbReference>
<dbReference type="EnsemblPlants" id="AET3Gv21133700.4">
    <property type="protein sequence ID" value="AET3Gv21133700.4"/>
    <property type="gene ID" value="AET3Gv21133700"/>
</dbReference>
<dbReference type="Proteomes" id="UP000015105">
    <property type="component" value="Chromosome 3D"/>
</dbReference>
<evidence type="ECO:0000313" key="1">
    <source>
        <dbReference type="EnsemblPlants" id="AET3Gv21133700.1"/>
    </source>
</evidence>